<feature type="transmembrane region" description="Helical" evidence="1">
    <location>
        <begin position="40"/>
        <end position="60"/>
    </location>
</feature>
<organism evidence="2 3">
    <name type="scientific">Roseateles subflavus</name>
    <dbReference type="NCBI Taxonomy" id="3053353"/>
    <lineage>
        <taxon>Bacteria</taxon>
        <taxon>Pseudomonadati</taxon>
        <taxon>Pseudomonadota</taxon>
        <taxon>Betaproteobacteria</taxon>
        <taxon>Burkholderiales</taxon>
        <taxon>Sphaerotilaceae</taxon>
        <taxon>Roseateles</taxon>
    </lineage>
</organism>
<keyword evidence="1" id="KW-1133">Transmembrane helix</keyword>
<gene>
    <name evidence="2" type="ORF">QRD43_16295</name>
</gene>
<reference evidence="2 3" key="1">
    <citation type="submission" date="2023-06" db="EMBL/GenBank/DDBJ databases">
        <title>Pelomonas sp. APW6 16S ribosomal RNA gene genome sequencing and assembly.</title>
        <authorList>
            <person name="Woo H."/>
        </authorList>
    </citation>
    <scope>NUCLEOTIDE SEQUENCE [LARGE SCALE GENOMIC DNA]</scope>
    <source>
        <strain evidence="2 3">APW6</strain>
    </source>
</reference>
<keyword evidence="1" id="KW-0472">Membrane</keyword>
<keyword evidence="3" id="KW-1185">Reference proteome</keyword>
<comment type="caution">
    <text evidence="2">The sequence shown here is derived from an EMBL/GenBank/DDBJ whole genome shotgun (WGS) entry which is preliminary data.</text>
</comment>
<evidence type="ECO:0000256" key="1">
    <source>
        <dbReference type="SAM" id="Phobius"/>
    </source>
</evidence>
<accession>A0ABT7LMU1</accession>
<keyword evidence="1" id="KW-0812">Transmembrane</keyword>
<dbReference type="Proteomes" id="UP001238603">
    <property type="component" value="Unassembled WGS sequence"/>
</dbReference>
<dbReference type="EMBL" id="JASVDS010000004">
    <property type="protein sequence ID" value="MDL5033475.1"/>
    <property type="molecule type" value="Genomic_DNA"/>
</dbReference>
<dbReference type="InterPro" id="IPR016768">
    <property type="entry name" value="UCP019883"/>
</dbReference>
<sequence length="102" mass="11384">MNQSAATWLVLLVAVLAANAPFLSQRILLVGRRDAGKSGWWRLLELLLAALLTLAVGFALEARAGQRQPQGWEFYAAAACLFLTLAFPGFVWRYLKRHRDEA</sequence>
<dbReference type="RefSeq" id="WP_285983547.1">
    <property type="nucleotide sequence ID" value="NZ_JASVDS010000004.1"/>
</dbReference>
<dbReference type="PIRSF" id="PIRSF019883">
    <property type="entry name" value="UCP019883"/>
    <property type="match status" value="1"/>
</dbReference>
<name>A0ABT7LMU1_9BURK</name>
<proteinExistence type="predicted"/>
<evidence type="ECO:0000313" key="3">
    <source>
        <dbReference type="Proteomes" id="UP001238603"/>
    </source>
</evidence>
<dbReference type="Pfam" id="PF10993">
    <property type="entry name" value="DUF2818"/>
    <property type="match status" value="1"/>
</dbReference>
<feature type="transmembrane region" description="Helical" evidence="1">
    <location>
        <begin position="72"/>
        <end position="95"/>
    </location>
</feature>
<evidence type="ECO:0000313" key="2">
    <source>
        <dbReference type="EMBL" id="MDL5033475.1"/>
    </source>
</evidence>
<protein>
    <submittedName>
        <fullName evidence="2">DUF2818 family protein</fullName>
    </submittedName>
</protein>